<evidence type="ECO:0000256" key="2">
    <source>
        <dbReference type="SAM" id="SignalP"/>
    </source>
</evidence>
<feature type="compositionally biased region" description="Low complexity" evidence="1">
    <location>
        <begin position="19"/>
        <end position="33"/>
    </location>
</feature>
<feature type="signal peptide" evidence="2">
    <location>
        <begin position="1"/>
        <end position="18"/>
    </location>
</feature>
<dbReference type="RefSeq" id="WP_065399961.1">
    <property type="nucleotide sequence ID" value="NZ_MAYG01000012.1"/>
</dbReference>
<feature type="chain" id="PRO_5008620615" description="TonB C-terminal domain-containing protein" evidence="2">
    <location>
        <begin position="19"/>
        <end position="142"/>
    </location>
</feature>
<dbReference type="OrthoDB" id="1095452at2"/>
<feature type="region of interest" description="Disordered" evidence="1">
    <location>
        <begin position="19"/>
        <end position="49"/>
    </location>
</feature>
<name>A0A1B8ZIE7_9FLAO</name>
<dbReference type="Proteomes" id="UP000093432">
    <property type="component" value="Unassembled WGS sequence"/>
</dbReference>
<evidence type="ECO:0008006" key="5">
    <source>
        <dbReference type="Google" id="ProtNLM"/>
    </source>
</evidence>
<dbReference type="Gene3D" id="3.30.1150.10">
    <property type="match status" value="1"/>
</dbReference>
<organism evidence="3 4">
    <name type="scientific">Chryseobacterium arthrosphaerae</name>
    <dbReference type="NCBI Taxonomy" id="651561"/>
    <lineage>
        <taxon>Bacteria</taxon>
        <taxon>Pseudomonadati</taxon>
        <taxon>Bacteroidota</taxon>
        <taxon>Flavobacteriia</taxon>
        <taxon>Flavobacteriales</taxon>
        <taxon>Weeksellaceae</taxon>
        <taxon>Chryseobacterium group</taxon>
        <taxon>Chryseobacterium</taxon>
    </lineage>
</organism>
<comment type="caution">
    <text evidence="3">The sequence shown here is derived from an EMBL/GenBank/DDBJ whole genome shotgun (WGS) entry which is preliminary data.</text>
</comment>
<dbReference type="STRING" id="651561.BBI00_16420"/>
<evidence type="ECO:0000313" key="3">
    <source>
        <dbReference type="EMBL" id="OCA71307.1"/>
    </source>
</evidence>
<sequence length="142" mass="15314">MKKTVILIFLLGAQLAFSQTTQQEGQQPTPSSTDSNTAPQPDDTFDTAVEYPGGMTALRTDIGMIFDPSKIGNSSKISKSMTTFDVNPDGSISSVSTTGNNPALNKEMDRVIKTLKTKWIPATKNGQAIKSTYHIPMTLSNN</sequence>
<evidence type="ECO:0000256" key="1">
    <source>
        <dbReference type="SAM" id="MobiDB-lite"/>
    </source>
</evidence>
<gene>
    <name evidence="3" type="ORF">BBI00_16420</name>
</gene>
<reference evidence="4" key="1">
    <citation type="submission" date="2016-07" db="EMBL/GenBank/DDBJ databases">
        <authorList>
            <person name="Florea S."/>
            <person name="Webb J.S."/>
            <person name="Jaromczyk J."/>
            <person name="Schardl C.L."/>
        </authorList>
    </citation>
    <scope>NUCLEOTIDE SEQUENCE [LARGE SCALE GENOMIC DNA]</scope>
    <source>
        <strain evidence="4">CC-VM-7</strain>
    </source>
</reference>
<dbReference type="EMBL" id="MAYG01000012">
    <property type="protein sequence ID" value="OCA71307.1"/>
    <property type="molecule type" value="Genomic_DNA"/>
</dbReference>
<accession>A0A1B8ZIE7</accession>
<evidence type="ECO:0000313" key="4">
    <source>
        <dbReference type="Proteomes" id="UP000093432"/>
    </source>
</evidence>
<dbReference type="AlphaFoldDB" id="A0A1B8ZIE7"/>
<proteinExistence type="predicted"/>
<dbReference type="SUPFAM" id="SSF74653">
    <property type="entry name" value="TolA/TonB C-terminal domain"/>
    <property type="match status" value="1"/>
</dbReference>
<protein>
    <recommendedName>
        <fullName evidence="5">TonB C-terminal domain-containing protein</fullName>
    </recommendedName>
</protein>
<keyword evidence="2" id="KW-0732">Signal</keyword>